<dbReference type="Pfam" id="PF02129">
    <property type="entry name" value="Peptidase_S15"/>
    <property type="match status" value="1"/>
</dbReference>
<keyword evidence="1" id="KW-1133">Transmembrane helix</keyword>
<feature type="transmembrane region" description="Helical" evidence="1">
    <location>
        <begin position="635"/>
        <end position="655"/>
    </location>
</feature>
<feature type="transmembrane region" description="Helical" evidence="1">
    <location>
        <begin position="512"/>
        <end position="531"/>
    </location>
</feature>
<gene>
    <name evidence="4" type="ORF">XAT740_LOCUS3347</name>
</gene>
<accession>A0A813TEI1</accession>
<feature type="transmembrane region" description="Helical" evidence="1">
    <location>
        <begin position="475"/>
        <end position="492"/>
    </location>
</feature>
<dbReference type="Gene3D" id="3.40.50.1820">
    <property type="entry name" value="alpha/beta hydrolase"/>
    <property type="match status" value="1"/>
</dbReference>
<sequence length="797" mass="91639">MNKLFTRRNVEFPAQSGALLRGWLYEPISKLDDKQRYPAIVMTHGYGAVKELYIDLYAERFVQSNFVVLLYDHENLGESEGVPRQEIDPSKQIQGYSSAITYLQSLADLVDPDRIGVWGTSYSAGHVLVVSAKDKRVKCVVSQMPSISGRRNLKRRYKSEEDYQRLLKALERDRKQIAEGGAPRIVPIIRPEEQADWWNFFNVGHADQKDAWRYKNWKNEQTLRSVELYGQYNPEDSIESRSSCPLLMLVADDDTVTFTEDETELFEKRIGEPKKLVKFPGDHFSAYKAQFELTANEANDWFNILYITNLFYYTVEMHVNENCSTTNIPLSSVVSIISSSSCRHSGNSCTNVRHEELQQTSPVRKPKPNIENLINAISFRARMRKFLTTRLAFVSNIMSFLGILGIFLMIIENELHFDWVNHGDIGPIWFMKLIISITTAILLGLILYYHYLDLQLFSIQNSLDDYRVGLTRKKICFIASELLICAIHPMPLSSLNSNLKDISPELTVHPPLSYTPVEVALSVPMFLRLYLFGRTIMFRSYLFRDGSLRSISCLNQVSIDLSFLLKTYLEQWATRCLLALNIIAFLIGSWCLRACDYAATGDHLSIFDSMWLFIVTFTTVGFGDVYPSTLCGRGITTVVGLIGLLSSALFIAVLTQKLHLTREEKYVHTFVSKMQLAKDREHQAANVVKFAMKVWYLKRQNKRTFIQSFQAQRKLFRAISSLQQTKRQQGYLMDSCVGLHEIITMQHNLTAQHDQTLQQMEHMKNDIRKIQIESGHILEIMKNIQTTLNTRLNQSTI</sequence>
<keyword evidence="1" id="KW-0472">Membrane</keyword>
<dbReference type="GO" id="GO:0016020">
    <property type="term" value="C:membrane"/>
    <property type="evidence" value="ECO:0007669"/>
    <property type="project" value="InterPro"/>
</dbReference>
<feature type="transmembrane region" description="Helical" evidence="1">
    <location>
        <begin position="431"/>
        <end position="454"/>
    </location>
</feature>
<dbReference type="Pfam" id="PF07885">
    <property type="entry name" value="Ion_trans_2"/>
    <property type="match status" value="1"/>
</dbReference>
<comment type="caution">
    <text evidence="4">The sequence shown here is derived from an EMBL/GenBank/DDBJ whole genome shotgun (WGS) entry which is preliminary data.</text>
</comment>
<feature type="transmembrane region" description="Helical" evidence="1">
    <location>
        <begin position="572"/>
        <end position="592"/>
    </location>
</feature>
<name>A0A813TEI1_ADIRI</name>
<dbReference type="Gene3D" id="1.10.10.800">
    <property type="match status" value="1"/>
</dbReference>
<evidence type="ECO:0000313" key="5">
    <source>
        <dbReference type="Proteomes" id="UP000663828"/>
    </source>
</evidence>
<dbReference type="SUPFAM" id="SSF81324">
    <property type="entry name" value="Voltage-gated potassium channels"/>
    <property type="match status" value="1"/>
</dbReference>
<dbReference type="Gene3D" id="1.10.287.70">
    <property type="match status" value="2"/>
</dbReference>
<dbReference type="SUPFAM" id="SSF53474">
    <property type="entry name" value="alpha/beta-Hydrolases"/>
    <property type="match status" value="1"/>
</dbReference>
<reference evidence="4" key="1">
    <citation type="submission" date="2021-02" db="EMBL/GenBank/DDBJ databases">
        <authorList>
            <person name="Nowell W R."/>
        </authorList>
    </citation>
    <scope>NUCLEOTIDE SEQUENCE</scope>
</reference>
<evidence type="ECO:0000256" key="1">
    <source>
        <dbReference type="SAM" id="Phobius"/>
    </source>
</evidence>
<keyword evidence="5" id="KW-1185">Reference proteome</keyword>
<dbReference type="InterPro" id="IPR015449">
    <property type="entry name" value="K_chnl_Ca-activ_SK"/>
</dbReference>
<dbReference type="Proteomes" id="UP000663828">
    <property type="component" value="Unassembled WGS sequence"/>
</dbReference>
<feature type="domain" description="Xaa-Pro dipeptidyl-peptidase-like" evidence="2">
    <location>
        <begin position="18"/>
        <end position="284"/>
    </location>
</feature>
<dbReference type="InterPro" id="IPR013099">
    <property type="entry name" value="K_chnl_dom"/>
</dbReference>
<organism evidence="4 5">
    <name type="scientific">Adineta ricciae</name>
    <name type="common">Rotifer</name>
    <dbReference type="NCBI Taxonomy" id="249248"/>
    <lineage>
        <taxon>Eukaryota</taxon>
        <taxon>Metazoa</taxon>
        <taxon>Spiralia</taxon>
        <taxon>Gnathifera</taxon>
        <taxon>Rotifera</taxon>
        <taxon>Eurotatoria</taxon>
        <taxon>Bdelloidea</taxon>
        <taxon>Adinetida</taxon>
        <taxon>Adinetidae</taxon>
        <taxon>Adineta</taxon>
    </lineage>
</organism>
<dbReference type="GO" id="GO:0016787">
    <property type="term" value="F:hydrolase activity"/>
    <property type="evidence" value="ECO:0007669"/>
    <property type="project" value="InterPro"/>
</dbReference>
<dbReference type="InterPro" id="IPR000383">
    <property type="entry name" value="Xaa-Pro-like_dom"/>
</dbReference>
<dbReference type="AlphaFoldDB" id="A0A813TEI1"/>
<evidence type="ECO:0000313" key="4">
    <source>
        <dbReference type="EMBL" id="CAF0808634.1"/>
    </source>
</evidence>
<protein>
    <submittedName>
        <fullName evidence="4">Uncharacterized protein</fullName>
    </submittedName>
</protein>
<keyword evidence="1" id="KW-0812">Transmembrane</keyword>
<dbReference type="PANTHER" id="PTHR10153">
    <property type="entry name" value="SMALL CONDUCTANCE CALCIUM-ACTIVATED POTASSIUM CHANNEL"/>
    <property type="match status" value="1"/>
</dbReference>
<evidence type="ECO:0000259" key="2">
    <source>
        <dbReference type="Pfam" id="PF02129"/>
    </source>
</evidence>
<feature type="transmembrane region" description="Helical" evidence="1">
    <location>
        <begin position="604"/>
        <end position="623"/>
    </location>
</feature>
<dbReference type="InterPro" id="IPR029058">
    <property type="entry name" value="AB_hydrolase_fold"/>
</dbReference>
<proteinExistence type="predicted"/>
<dbReference type="Pfam" id="PF03530">
    <property type="entry name" value="SK_channel"/>
    <property type="match status" value="1"/>
</dbReference>
<dbReference type="GO" id="GO:0016286">
    <property type="term" value="F:small conductance calcium-activated potassium channel activity"/>
    <property type="evidence" value="ECO:0007669"/>
    <property type="project" value="InterPro"/>
</dbReference>
<feature type="domain" description="Potassium channel" evidence="3">
    <location>
        <begin position="583"/>
        <end position="658"/>
    </location>
</feature>
<evidence type="ECO:0000259" key="3">
    <source>
        <dbReference type="Pfam" id="PF07885"/>
    </source>
</evidence>
<dbReference type="EMBL" id="CAJNOR010000127">
    <property type="protein sequence ID" value="CAF0808634.1"/>
    <property type="molecule type" value="Genomic_DNA"/>
</dbReference>
<feature type="transmembrane region" description="Helical" evidence="1">
    <location>
        <begin position="391"/>
        <end position="411"/>
    </location>
</feature>